<dbReference type="GO" id="GO:0008138">
    <property type="term" value="F:protein tyrosine/serine/threonine phosphatase activity"/>
    <property type="evidence" value="ECO:0007669"/>
    <property type="project" value="TreeGrafter"/>
</dbReference>
<dbReference type="InterPro" id="IPR029021">
    <property type="entry name" value="Prot-tyrosine_phosphatase-like"/>
</dbReference>
<dbReference type="InterPro" id="IPR016130">
    <property type="entry name" value="Tyr_Pase_AS"/>
</dbReference>
<reference evidence="8 9" key="1">
    <citation type="journal article" date="2016" name="Mol. Biol. Evol.">
        <title>Comparative Genomics of Early-Diverging Mushroom-Forming Fungi Provides Insights into the Origins of Lignocellulose Decay Capabilities.</title>
        <authorList>
            <person name="Nagy L.G."/>
            <person name="Riley R."/>
            <person name="Tritt A."/>
            <person name="Adam C."/>
            <person name="Daum C."/>
            <person name="Floudas D."/>
            <person name="Sun H."/>
            <person name="Yadav J.S."/>
            <person name="Pangilinan J."/>
            <person name="Larsson K.H."/>
            <person name="Matsuura K."/>
            <person name="Barry K."/>
            <person name="Labutti K."/>
            <person name="Kuo R."/>
            <person name="Ohm R.A."/>
            <person name="Bhattacharya S.S."/>
            <person name="Shirouzu T."/>
            <person name="Yoshinaga Y."/>
            <person name="Martin F.M."/>
            <person name="Grigoriev I.V."/>
            <person name="Hibbett D.S."/>
        </authorList>
    </citation>
    <scope>NUCLEOTIDE SEQUENCE [LARGE SCALE GENOMIC DNA]</scope>
    <source>
        <strain evidence="8 9">HHB10207 ss-3</strain>
    </source>
</reference>
<organism evidence="8 9">
    <name type="scientific">Sistotremastrum suecicum HHB10207 ss-3</name>
    <dbReference type="NCBI Taxonomy" id="1314776"/>
    <lineage>
        <taxon>Eukaryota</taxon>
        <taxon>Fungi</taxon>
        <taxon>Dikarya</taxon>
        <taxon>Basidiomycota</taxon>
        <taxon>Agaricomycotina</taxon>
        <taxon>Agaricomycetes</taxon>
        <taxon>Sistotremastrales</taxon>
        <taxon>Sistotremastraceae</taxon>
        <taxon>Sistotremastrum</taxon>
    </lineage>
</organism>
<accession>A0A166H742</accession>
<feature type="region of interest" description="Disordered" evidence="5">
    <location>
        <begin position="325"/>
        <end position="385"/>
    </location>
</feature>
<dbReference type="PANTHER" id="PTHR45848">
    <property type="entry name" value="DUAL SPECIFICITY PROTEIN PHOSPHATASE 12 FAMILY MEMBER"/>
    <property type="match status" value="1"/>
</dbReference>
<dbReference type="PROSITE" id="PS50054">
    <property type="entry name" value="TYR_PHOSPHATASE_DUAL"/>
    <property type="match status" value="1"/>
</dbReference>
<dbReference type="STRING" id="1314776.A0A166H742"/>
<evidence type="ECO:0000256" key="2">
    <source>
        <dbReference type="ARBA" id="ARBA00013064"/>
    </source>
</evidence>
<protein>
    <recommendedName>
        <fullName evidence="2">protein-tyrosine-phosphatase</fullName>
        <ecNumber evidence="2">3.1.3.48</ecNumber>
    </recommendedName>
</protein>
<gene>
    <name evidence="8" type="ORF">SISSUDRAFT_1058499</name>
</gene>
<keyword evidence="3" id="KW-0378">Hydrolase</keyword>
<name>A0A166H742_9AGAM</name>
<dbReference type="SMART" id="SM00195">
    <property type="entry name" value="DSPc"/>
    <property type="match status" value="1"/>
</dbReference>
<feature type="compositionally biased region" description="Polar residues" evidence="5">
    <location>
        <begin position="280"/>
        <end position="295"/>
    </location>
</feature>
<feature type="compositionally biased region" description="Low complexity" evidence="5">
    <location>
        <begin position="264"/>
        <end position="279"/>
    </location>
</feature>
<dbReference type="OrthoDB" id="2017893at2759"/>
<dbReference type="Proteomes" id="UP000076798">
    <property type="component" value="Unassembled WGS sequence"/>
</dbReference>
<feature type="domain" description="Tyrosine-protein phosphatase" evidence="6">
    <location>
        <begin position="2"/>
        <end position="142"/>
    </location>
</feature>
<dbReference type="PROSITE" id="PS50056">
    <property type="entry name" value="TYR_PHOSPHATASE_2"/>
    <property type="match status" value="1"/>
</dbReference>
<evidence type="ECO:0000256" key="3">
    <source>
        <dbReference type="ARBA" id="ARBA00022801"/>
    </source>
</evidence>
<feature type="domain" description="Tyrosine specific protein phosphatases" evidence="7">
    <location>
        <begin position="82"/>
        <end position="121"/>
    </location>
</feature>
<dbReference type="InterPro" id="IPR000340">
    <property type="entry name" value="Dual-sp_phosphatase_cat-dom"/>
</dbReference>
<keyword evidence="9" id="KW-1185">Reference proteome</keyword>
<evidence type="ECO:0000256" key="1">
    <source>
        <dbReference type="ARBA" id="ARBA00008601"/>
    </source>
</evidence>
<dbReference type="AlphaFoldDB" id="A0A166H742"/>
<feature type="compositionally biased region" description="Low complexity" evidence="5">
    <location>
        <begin position="214"/>
        <end position="234"/>
    </location>
</feature>
<dbReference type="EMBL" id="KV428013">
    <property type="protein sequence ID" value="KZT42408.1"/>
    <property type="molecule type" value="Genomic_DNA"/>
</dbReference>
<dbReference type="SUPFAM" id="SSF52799">
    <property type="entry name" value="(Phosphotyrosine protein) phosphatases II"/>
    <property type="match status" value="1"/>
</dbReference>
<proteinExistence type="inferred from homology"/>
<evidence type="ECO:0000313" key="9">
    <source>
        <dbReference type="Proteomes" id="UP000076798"/>
    </source>
</evidence>
<evidence type="ECO:0000256" key="4">
    <source>
        <dbReference type="ARBA" id="ARBA00022912"/>
    </source>
</evidence>
<feature type="compositionally biased region" description="Acidic residues" evidence="5">
    <location>
        <begin position="339"/>
        <end position="348"/>
    </location>
</feature>
<feature type="region of interest" description="Disordered" evidence="5">
    <location>
        <begin position="209"/>
        <end position="313"/>
    </location>
</feature>
<dbReference type="PANTHER" id="PTHR45848:SF4">
    <property type="entry name" value="DUAL SPECIFICITY PROTEIN PHOSPHATASE 12"/>
    <property type="match status" value="1"/>
</dbReference>
<dbReference type="EC" id="3.1.3.48" evidence="2"/>
<dbReference type="CDD" id="cd14498">
    <property type="entry name" value="DSP"/>
    <property type="match status" value="1"/>
</dbReference>
<dbReference type="Gene3D" id="3.90.190.10">
    <property type="entry name" value="Protein tyrosine phosphatase superfamily"/>
    <property type="match status" value="1"/>
</dbReference>
<feature type="compositionally biased region" description="Low complexity" evidence="5">
    <location>
        <begin position="371"/>
        <end position="385"/>
    </location>
</feature>
<comment type="similarity">
    <text evidence="1">Belongs to the protein-tyrosine phosphatase family. Non-receptor class dual specificity subfamily.</text>
</comment>
<evidence type="ECO:0000259" key="7">
    <source>
        <dbReference type="PROSITE" id="PS50056"/>
    </source>
</evidence>
<dbReference type="GO" id="GO:0005634">
    <property type="term" value="C:nucleus"/>
    <property type="evidence" value="ECO:0007669"/>
    <property type="project" value="TreeGrafter"/>
</dbReference>
<dbReference type="PROSITE" id="PS00383">
    <property type="entry name" value="TYR_PHOSPHATASE_1"/>
    <property type="match status" value="1"/>
</dbReference>
<evidence type="ECO:0000259" key="6">
    <source>
        <dbReference type="PROSITE" id="PS50054"/>
    </source>
</evidence>
<dbReference type="InterPro" id="IPR000387">
    <property type="entry name" value="Tyr_Pase_dom"/>
</dbReference>
<evidence type="ECO:0000313" key="8">
    <source>
        <dbReference type="EMBL" id="KZT42408.1"/>
    </source>
</evidence>
<evidence type="ECO:0000256" key="5">
    <source>
        <dbReference type="SAM" id="MobiDB-lite"/>
    </source>
</evidence>
<sequence>MSMDQVVPNLWIGDLAAALDADLLRSNNIGSILTVMRGKVNIPPNFIKYQVPLDDTEDADALSVFPMCIAWIDKELEKEKGILIHCQAGMSRSATIAAAYIMCTDRIDVSAALAIICAARPVCRPNDGFMSQLEVFQKASYRLSRRDKSTRRFYLERAIKEVLNGDGSDMPLDMFAKYPRTPSDSAPATPGGPRRKIRQELATREHMLDHNQGPATPASQSSLSPAPSRRPSVAEQLMGRSSLLLTDGRISRRPSNTLPLSERSISSDAGSAESSSPDSVQISQRSLSSPLTADSSGLPRRPSIGIMSEPPRRRKSLLGEVARSFHLSEPDGLPSSALETDEEHESDDTQQTTTAAAGTTSPPKRASLDISGTSKPSPLSSPSELSTLLNLKTTGVRSNSNSSLSMTPLSKAGLSSPISPPILVNPGCSGYFVEPMKWMEPILSGGAMAGKIICPNKKCGAKLGNFDWAGVMCSCKEWVTPGFCIARSKVDEIV</sequence>
<feature type="compositionally biased region" description="Low complexity" evidence="5">
    <location>
        <begin position="349"/>
        <end position="360"/>
    </location>
</feature>
<keyword evidence="4" id="KW-0904">Protein phosphatase</keyword>
<feature type="region of interest" description="Disordered" evidence="5">
    <location>
        <begin position="171"/>
        <end position="194"/>
    </location>
</feature>
<dbReference type="GO" id="GO:0004725">
    <property type="term" value="F:protein tyrosine phosphatase activity"/>
    <property type="evidence" value="ECO:0007669"/>
    <property type="project" value="UniProtKB-EC"/>
</dbReference>
<dbReference type="InterPro" id="IPR020422">
    <property type="entry name" value="TYR_PHOSPHATASE_DUAL_dom"/>
</dbReference>
<dbReference type="Pfam" id="PF00782">
    <property type="entry name" value="DSPc"/>
    <property type="match status" value="1"/>
</dbReference>